<proteinExistence type="predicted"/>
<evidence type="ECO:0000256" key="2">
    <source>
        <dbReference type="SAM" id="MobiDB-lite"/>
    </source>
</evidence>
<dbReference type="AlphaFoldDB" id="A0A1Y2C6V0"/>
<reference evidence="3 4" key="1">
    <citation type="submission" date="2016-07" db="EMBL/GenBank/DDBJ databases">
        <title>Pervasive Adenine N6-methylation of Active Genes in Fungi.</title>
        <authorList>
            <consortium name="DOE Joint Genome Institute"/>
            <person name="Mondo S.J."/>
            <person name="Dannebaum R.O."/>
            <person name="Kuo R.C."/>
            <person name="Labutti K."/>
            <person name="Haridas S."/>
            <person name="Kuo A."/>
            <person name="Salamov A."/>
            <person name="Ahrendt S.R."/>
            <person name="Lipzen A."/>
            <person name="Sullivan W."/>
            <person name="Andreopoulos W.B."/>
            <person name="Clum A."/>
            <person name="Lindquist E."/>
            <person name="Daum C."/>
            <person name="Ramamoorthy G.K."/>
            <person name="Gryganskyi A."/>
            <person name="Culley D."/>
            <person name="Magnuson J.K."/>
            <person name="James T.Y."/>
            <person name="O'Malley M.A."/>
            <person name="Stajich J.E."/>
            <person name="Spatafora J.W."/>
            <person name="Visel A."/>
            <person name="Grigoriev I.V."/>
        </authorList>
    </citation>
    <scope>NUCLEOTIDE SEQUENCE [LARGE SCALE GENOMIC DNA]</scope>
    <source>
        <strain evidence="3 4">JEL800</strain>
    </source>
</reference>
<name>A0A1Y2C6V0_9FUNG</name>
<dbReference type="OrthoDB" id="2159695at2759"/>
<comment type="caution">
    <text evidence="3">The sequence shown here is derived from an EMBL/GenBank/DDBJ whole genome shotgun (WGS) entry which is preliminary data.</text>
</comment>
<feature type="coiled-coil region" evidence="1">
    <location>
        <begin position="95"/>
        <end position="147"/>
    </location>
</feature>
<evidence type="ECO:0000313" key="3">
    <source>
        <dbReference type="EMBL" id="ORY42761.1"/>
    </source>
</evidence>
<organism evidence="3 4">
    <name type="scientific">Rhizoclosmatium globosum</name>
    <dbReference type="NCBI Taxonomy" id="329046"/>
    <lineage>
        <taxon>Eukaryota</taxon>
        <taxon>Fungi</taxon>
        <taxon>Fungi incertae sedis</taxon>
        <taxon>Chytridiomycota</taxon>
        <taxon>Chytridiomycota incertae sedis</taxon>
        <taxon>Chytridiomycetes</taxon>
        <taxon>Chytridiales</taxon>
        <taxon>Chytriomycetaceae</taxon>
        <taxon>Rhizoclosmatium</taxon>
    </lineage>
</organism>
<dbReference type="EMBL" id="MCGO01000027">
    <property type="protein sequence ID" value="ORY42761.1"/>
    <property type="molecule type" value="Genomic_DNA"/>
</dbReference>
<evidence type="ECO:0000256" key="1">
    <source>
        <dbReference type="SAM" id="Coils"/>
    </source>
</evidence>
<feature type="compositionally biased region" description="Basic and acidic residues" evidence="2">
    <location>
        <begin position="17"/>
        <end position="26"/>
    </location>
</feature>
<feature type="coiled-coil region" evidence="1">
    <location>
        <begin position="32"/>
        <end position="59"/>
    </location>
</feature>
<feature type="region of interest" description="Disordered" evidence="2">
    <location>
        <begin position="1"/>
        <end position="26"/>
    </location>
</feature>
<protein>
    <submittedName>
        <fullName evidence="3">Uncharacterized protein</fullName>
    </submittedName>
</protein>
<gene>
    <name evidence="3" type="ORF">BCR33DRAFT_279624</name>
</gene>
<keyword evidence="1" id="KW-0175">Coiled coil</keyword>
<sequence length="185" mass="20659">MEWNSTKSSMESVLDETYSKTSRDKSALLSQLESVQAVNKDMTKKVSEYRQQVLSLEATIAAKDIELNRLGSEFSGLTSSKLALAEDLGQKHCEIEALRFELDSLRNVFEQSKEMRDSQIALHLSQIESLEKSVIEKETAARLLEESLANSVSARGSIVADLESLSRDYAATKDIIQSSEKSYRS</sequence>
<feature type="compositionally biased region" description="Polar residues" evidence="2">
    <location>
        <begin position="1"/>
        <end position="11"/>
    </location>
</feature>
<dbReference type="Proteomes" id="UP000193642">
    <property type="component" value="Unassembled WGS sequence"/>
</dbReference>
<evidence type="ECO:0000313" key="4">
    <source>
        <dbReference type="Proteomes" id="UP000193642"/>
    </source>
</evidence>
<keyword evidence="4" id="KW-1185">Reference proteome</keyword>
<accession>A0A1Y2C6V0</accession>